<proteinExistence type="predicted"/>
<keyword evidence="1" id="KW-0472">Membrane</keyword>
<keyword evidence="3" id="KW-1185">Reference proteome</keyword>
<keyword evidence="1" id="KW-1133">Transmembrane helix</keyword>
<dbReference type="EMBL" id="JBHRZH010000023">
    <property type="protein sequence ID" value="MFC3764136.1"/>
    <property type="molecule type" value="Genomic_DNA"/>
</dbReference>
<protein>
    <submittedName>
        <fullName evidence="2">Uncharacterized protein</fullName>
    </submittedName>
</protein>
<accession>A0ABV7YHP8</accession>
<evidence type="ECO:0000313" key="2">
    <source>
        <dbReference type="EMBL" id="MFC3764136.1"/>
    </source>
</evidence>
<reference evidence="3" key="1">
    <citation type="journal article" date="2019" name="Int. J. Syst. Evol. Microbiol.">
        <title>The Global Catalogue of Microorganisms (GCM) 10K type strain sequencing project: providing services to taxonomists for standard genome sequencing and annotation.</title>
        <authorList>
            <consortium name="The Broad Institute Genomics Platform"/>
            <consortium name="The Broad Institute Genome Sequencing Center for Infectious Disease"/>
            <person name="Wu L."/>
            <person name="Ma J."/>
        </authorList>
    </citation>
    <scope>NUCLEOTIDE SEQUENCE [LARGE SCALE GENOMIC DNA]</scope>
    <source>
        <strain evidence="3">CGMCC 4.7241</strain>
    </source>
</reference>
<feature type="transmembrane region" description="Helical" evidence="1">
    <location>
        <begin position="15"/>
        <end position="34"/>
    </location>
</feature>
<organism evidence="2 3">
    <name type="scientific">Tenggerimyces flavus</name>
    <dbReference type="NCBI Taxonomy" id="1708749"/>
    <lineage>
        <taxon>Bacteria</taxon>
        <taxon>Bacillati</taxon>
        <taxon>Actinomycetota</taxon>
        <taxon>Actinomycetes</taxon>
        <taxon>Propionibacteriales</taxon>
        <taxon>Nocardioidaceae</taxon>
        <taxon>Tenggerimyces</taxon>
    </lineage>
</organism>
<evidence type="ECO:0000256" key="1">
    <source>
        <dbReference type="SAM" id="Phobius"/>
    </source>
</evidence>
<name>A0ABV7YHP8_9ACTN</name>
<dbReference type="RefSeq" id="WP_205114774.1">
    <property type="nucleotide sequence ID" value="NZ_JAFBCM010000001.1"/>
</dbReference>
<evidence type="ECO:0000313" key="3">
    <source>
        <dbReference type="Proteomes" id="UP001595699"/>
    </source>
</evidence>
<keyword evidence="1" id="KW-0812">Transmembrane</keyword>
<sequence>MSTVVLTAPPRPNALFLRVSALGAVVAYAVGWAVHNFYLNGSSHLGHLGRLPEPRLENLTPAAKAALASHAGLVSHHGESAGGSFLRDATLSVPLTLAVLLLAVMLVRKLTSRNGVDADSMQARLGFAVAAATLAAIASIPFALVQNGLDGGVLPTELGAHLAGVALATLRYTFAITLGASLFFGVPWKGMESHS</sequence>
<feature type="transmembrane region" description="Helical" evidence="1">
    <location>
        <begin position="165"/>
        <end position="186"/>
    </location>
</feature>
<comment type="caution">
    <text evidence="2">The sequence shown here is derived from an EMBL/GenBank/DDBJ whole genome shotgun (WGS) entry which is preliminary data.</text>
</comment>
<feature type="transmembrane region" description="Helical" evidence="1">
    <location>
        <begin position="89"/>
        <end position="107"/>
    </location>
</feature>
<dbReference type="Proteomes" id="UP001595699">
    <property type="component" value="Unassembled WGS sequence"/>
</dbReference>
<gene>
    <name evidence="2" type="ORF">ACFOUW_25100</name>
</gene>
<feature type="transmembrane region" description="Helical" evidence="1">
    <location>
        <begin position="127"/>
        <end position="145"/>
    </location>
</feature>